<dbReference type="Gene3D" id="3.40.1190.20">
    <property type="match status" value="1"/>
</dbReference>
<dbReference type="GO" id="GO:0019303">
    <property type="term" value="P:D-ribose catabolic process"/>
    <property type="evidence" value="ECO:0007669"/>
    <property type="project" value="UniProtKB-UniRule"/>
</dbReference>
<feature type="binding site" evidence="13">
    <location>
        <begin position="252"/>
        <end position="253"/>
    </location>
    <ligand>
        <name>ATP</name>
        <dbReference type="ChEBI" id="CHEBI:30616"/>
    </ligand>
</feature>
<dbReference type="GO" id="GO:0046872">
    <property type="term" value="F:metal ion binding"/>
    <property type="evidence" value="ECO:0007669"/>
    <property type="project" value="UniProtKB-KW"/>
</dbReference>
<comment type="similarity">
    <text evidence="1">Belongs to the carbohydrate kinase pfkB family.</text>
</comment>
<comment type="activity regulation">
    <text evidence="13">Activated by a monovalent cation that binds near, but not in, the active site. The most likely occupant of the site in vivo is potassium. Ion binding induces a conformational change that may alter substrate affinity.</text>
</comment>
<feature type="binding site" evidence="13">
    <location>
        <position position="288"/>
    </location>
    <ligand>
        <name>K(+)</name>
        <dbReference type="ChEBI" id="CHEBI:29103"/>
    </ligand>
</feature>
<feature type="binding site" evidence="13">
    <location>
        <position position="253"/>
    </location>
    <ligand>
        <name>substrate</name>
    </ligand>
</feature>
<gene>
    <name evidence="13 15" type="primary">rbsK</name>
    <name evidence="15" type="ORF">KMW28_20950</name>
</gene>
<dbReference type="Proteomes" id="UP000678679">
    <property type="component" value="Chromosome 2"/>
</dbReference>
<keyword evidence="8 13" id="KW-0418">Kinase</keyword>
<reference evidence="15 16" key="1">
    <citation type="submission" date="2021-05" db="EMBL/GenBank/DDBJ databases">
        <title>Comparative genomic studies on the polysaccharide-degrading batcterial strains of the Flammeovirga genus.</title>
        <authorList>
            <person name="Zewei F."/>
            <person name="Zheng Z."/>
            <person name="Yu L."/>
            <person name="Ruyue G."/>
            <person name="Yanhong M."/>
            <person name="Yuanyuan C."/>
            <person name="Jingyan G."/>
            <person name="Wenjun H."/>
        </authorList>
    </citation>
    <scope>NUCLEOTIDE SEQUENCE [LARGE SCALE GENOMIC DNA]</scope>
    <source>
        <strain evidence="15 16">NBRC:100898</strain>
    </source>
</reference>
<name>A0AAX1ND99_9BACT</name>
<dbReference type="PROSITE" id="PS00584">
    <property type="entry name" value="PFKB_KINASES_2"/>
    <property type="match status" value="1"/>
</dbReference>
<keyword evidence="7 13" id="KW-0547">Nucleotide-binding</keyword>
<evidence type="ECO:0000256" key="11">
    <source>
        <dbReference type="ARBA" id="ARBA00022958"/>
    </source>
</evidence>
<evidence type="ECO:0000256" key="13">
    <source>
        <dbReference type="HAMAP-Rule" id="MF_01987"/>
    </source>
</evidence>
<comment type="function">
    <text evidence="13">Catalyzes the phosphorylation of ribose at O-5 in a reaction requiring ATP and magnesium. The resulting D-ribose-5-phosphate can then be used either for sythesis of nucleotides, histidine, and tryptophan, or as a component of the pentose phosphate pathway.</text>
</comment>
<comment type="similarity">
    <text evidence="13">Belongs to the carbohydrate kinase PfkB family. Ribokinase subfamily.</text>
</comment>
<dbReference type="GO" id="GO:0005829">
    <property type="term" value="C:cytosol"/>
    <property type="evidence" value="ECO:0007669"/>
    <property type="project" value="TreeGrafter"/>
</dbReference>
<feature type="binding site" evidence="13">
    <location>
        <position position="277"/>
    </location>
    <ligand>
        <name>ATP</name>
        <dbReference type="ChEBI" id="CHEBI:30616"/>
    </ligand>
</feature>
<dbReference type="NCBIfam" id="TIGR02152">
    <property type="entry name" value="D_ribokin_bact"/>
    <property type="match status" value="1"/>
</dbReference>
<keyword evidence="10 13" id="KW-0460">Magnesium</keyword>
<dbReference type="HAMAP" id="MF_01987">
    <property type="entry name" value="Ribokinase"/>
    <property type="match status" value="1"/>
</dbReference>
<dbReference type="InterPro" id="IPR011877">
    <property type="entry name" value="Ribokinase"/>
</dbReference>
<evidence type="ECO:0000256" key="2">
    <source>
        <dbReference type="ARBA" id="ARBA00012035"/>
    </source>
</evidence>
<dbReference type="EC" id="2.7.1.15" evidence="2 13"/>
<keyword evidence="4 13" id="KW-0963">Cytoplasm</keyword>
<comment type="cofactor">
    <cofactor evidence="13">
        <name>Mg(2+)</name>
        <dbReference type="ChEBI" id="CHEBI:18420"/>
    </cofactor>
    <text evidence="13">Requires a divalent cation, most likely magnesium in vivo, as an electrophilic catalyst to aid phosphoryl group transfer. It is the chelate of the metal and the nucleotide that is the actual substrate.</text>
</comment>
<dbReference type="InterPro" id="IPR002173">
    <property type="entry name" value="Carboh/pur_kinase_PfkB_CS"/>
</dbReference>
<comment type="caution">
    <text evidence="13">Lacks conserved residue(s) required for the propagation of feature annotation.</text>
</comment>
<evidence type="ECO:0000259" key="14">
    <source>
        <dbReference type="Pfam" id="PF00294"/>
    </source>
</evidence>
<dbReference type="AlphaFoldDB" id="A0AAX1ND99"/>
<dbReference type="InterPro" id="IPR002139">
    <property type="entry name" value="Ribo/fructo_kinase"/>
</dbReference>
<feature type="binding site" evidence="13">
    <location>
        <position position="141"/>
    </location>
    <ligand>
        <name>substrate</name>
    </ligand>
</feature>
<dbReference type="PANTHER" id="PTHR10584:SF166">
    <property type="entry name" value="RIBOKINASE"/>
    <property type="match status" value="1"/>
</dbReference>
<dbReference type="PANTHER" id="PTHR10584">
    <property type="entry name" value="SUGAR KINASE"/>
    <property type="match status" value="1"/>
</dbReference>
<evidence type="ECO:0000256" key="8">
    <source>
        <dbReference type="ARBA" id="ARBA00022777"/>
    </source>
</evidence>
<keyword evidence="11 13" id="KW-0630">Potassium</keyword>
<comment type="subcellular location">
    <subcellularLocation>
        <location evidence="13">Cytoplasm</location>
    </subcellularLocation>
</comment>
<feature type="domain" description="Carbohydrate kinase PfkB" evidence="14">
    <location>
        <begin position="2"/>
        <end position="294"/>
    </location>
</feature>
<feature type="binding site" evidence="13">
    <location>
        <position position="249"/>
    </location>
    <ligand>
        <name>K(+)</name>
        <dbReference type="ChEBI" id="CHEBI:29103"/>
    </ligand>
</feature>
<keyword evidence="9 13" id="KW-0067">ATP-binding</keyword>
<evidence type="ECO:0000313" key="16">
    <source>
        <dbReference type="Proteomes" id="UP000678679"/>
    </source>
</evidence>
<evidence type="ECO:0000256" key="9">
    <source>
        <dbReference type="ARBA" id="ARBA00022840"/>
    </source>
</evidence>
<dbReference type="NCBIfam" id="NF008353">
    <property type="entry name" value="PRK11142.1"/>
    <property type="match status" value="1"/>
</dbReference>
<feature type="binding site" evidence="13">
    <location>
        <begin position="40"/>
        <end position="44"/>
    </location>
    <ligand>
        <name>substrate</name>
    </ligand>
</feature>
<feature type="active site" description="Proton acceptor" evidence="13">
    <location>
        <position position="253"/>
    </location>
</feature>
<dbReference type="GO" id="GO:0005524">
    <property type="term" value="F:ATP binding"/>
    <property type="evidence" value="ECO:0007669"/>
    <property type="project" value="UniProtKB-UniRule"/>
</dbReference>
<evidence type="ECO:0000313" key="15">
    <source>
        <dbReference type="EMBL" id="QWG05548.1"/>
    </source>
</evidence>
<proteinExistence type="inferred from homology"/>
<dbReference type="EMBL" id="CP076133">
    <property type="protein sequence ID" value="QWG05548.1"/>
    <property type="molecule type" value="Genomic_DNA"/>
</dbReference>
<dbReference type="FunFam" id="3.40.1190.20:FF:000012">
    <property type="entry name" value="Ribokinase"/>
    <property type="match status" value="1"/>
</dbReference>
<comment type="subunit">
    <text evidence="13">Homodimer.</text>
</comment>
<keyword evidence="12 13" id="KW-0119">Carbohydrate metabolism</keyword>
<dbReference type="Pfam" id="PF00294">
    <property type="entry name" value="PfkB"/>
    <property type="match status" value="1"/>
</dbReference>
<dbReference type="CDD" id="cd01174">
    <property type="entry name" value="ribokinase"/>
    <property type="match status" value="1"/>
</dbReference>
<evidence type="ECO:0000256" key="7">
    <source>
        <dbReference type="ARBA" id="ARBA00022741"/>
    </source>
</evidence>
<sequence length="310" mass="32908">MMKKIIVIGSSNTDMVVKSPRIPAPGETILGGKFMQVAGGKGANQAVAAARSGGLVSFIGKIGNDTLGNEAKKGLDRENIDTSNMYVDPTNPSGVALIFVSEEGENSISVASGANDTLSPEDITHSESFIKEHDILLVQFETPMPTVRKAIEVAKKHQLKVIVNPAPAGQLQEDLFPLIDLIIPNETETELITGIKITDHESMVNAADQLLAKGVKNVLITLGSKGVYLKNEEMDTIVPAYKVNAKDTTAAGDTFCGALSVALSNDQLLLEAIETANASAGLSTQKDGAQTSIPYQKEVIDFMEKNTAKK</sequence>
<feature type="binding site" evidence="13">
    <location>
        <position position="286"/>
    </location>
    <ligand>
        <name>K(+)</name>
        <dbReference type="ChEBI" id="CHEBI:29103"/>
    </ligand>
</feature>
<dbReference type="PRINTS" id="PR00990">
    <property type="entry name" value="RIBOKINASE"/>
</dbReference>
<organism evidence="15 16">
    <name type="scientific">Flammeovirga yaeyamensis</name>
    <dbReference type="NCBI Taxonomy" id="367791"/>
    <lineage>
        <taxon>Bacteria</taxon>
        <taxon>Pseudomonadati</taxon>
        <taxon>Bacteroidota</taxon>
        <taxon>Cytophagia</taxon>
        <taxon>Cytophagales</taxon>
        <taxon>Flammeovirgaceae</taxon>
        <taxon>Flammeovirga</taxon>
    </lineage>
</organism>
<feature type="binding site" evidence="13">
    <location>
        <position position="185"/>
    </location>
    <ligand>
        <name>ATP</name>
        <dbReference type="ChEBI" id="CHEBI:30616"/>
    </ligand>
</feature>
<feature type="binding site" evidence="13">
    <location>
        <position position="283"/>
    </location>
    <ligand>
        <name>K(+)</name>
        <dbReference type="ChEBI" id="CHEBI:29103"/>
    </ligand>
</feature>
<evidence type="ECO:0000256" key="10">
    <source>
        <dbReference type="ARBA" id="ARBA00022842"/>
    </source>
</evidence>
<comment type="pathway">
    <text evidence="13">Carbohydrate metabolism; D-ribose degradation; D-ribose 5-phosphate from beta-D-ribopyranose: step 2/2.</text>
</comment>
<evidence type="ECO:0000256" key="1">
    <source>
        <dbReference type="ARBA" id="ARBA00005380"/>
    </source>
</evidence>
<feature type="binding site" evidence="13">
    <location>
        <position position="292"/>
    </location>
    <ligand>
        <name>K(+)</name>
        <dbReference type="ChEBI" id="CHEBI:29103"/>
    </ligand>
</feature>
<keyword evidence="6 13" id="KW-0479">Metal-binding</keyword>
<feature type="binding site" evidence="13">
    <location>
        <begin position="12"/>
        <end position="14"/>
    </location>
    <ligand>
        <name>substrate</name>
    </ligand>
</feature>
<evidence type="ECO:0000256" key="4">
    <source>
        <dbReference type="ARBA" id="ARBA00022490"/>
    </source>
</evidence>
<dbReference type="SUPFAM" id="SSF53613">
    <property type="entry name" value="Ribokinase-like"/>
    <property type="match status" value="1"/>
</dbReference>
<keyword evidence="5 13" id="KW-0808">Transferase</keyword>
<protein>
    <recommendedName>
        <fullName evidence="3 13">Ribokinase</fullName>
        <shortName evidence="13">RK</shortName>
        <ecNumber evidence="2 13">2.7.1.15</ecNumber>
    </recommendedName>
</protein>
<accession>A0AAX1ND99</accession>
<feature type="binding site" evidence="13">
    <location>
        <position position="247"/>
    </location>
    <ligand>
        <name>K(+)</name>
        <dbReference type="ChEBI" id="CHEBI:29103"/>
    </ligand>
</feature>
<feature type="binding site" evidence="13">
    <location>
        <begin position="221"/>
        <end position="226"/>
    </location>
    <ligand>
        <name>ATP</name>
        <dbReference type="ChEBI" id="CHEBI:30616"/>
    </ligand>
</feature>
<dbReference type="KEGG" id="fya:KMW28_20950"/>
<dbReference type="GO" id="GO:0004747">
    <property type="term" value="F:ribokinase activity"/>
    <property type="evidence" value="ECO:0007669"/>
    <property type="project" value="UniProtKB-UniRule"/>
</dbReference>
<evidence type="ECO:0000256" key="3">
    <source>
        <dbReference type="ARBA" id="ARBA00016943"/>
    </source>
</evidence>
<evidence type="ECO:0000256" key="12">
    <source>
        <dbReference type="ARBA" id="ARBA00023277"/>
    </source>
</evidence>
<comment type="catalytic activity">
    <reaction evidence="13">
        <text>D-ribose + ATP = D-ribose 5-phosphate + ADP + H(+)</text>
        <dbReference type="Rhea" id="RHEA:13697"/>
        <dbReference type="ChEBI" id="CHEBI:15378"/>
        <dbReference type="ChEBI" id="CHEBI:30616"/>
        <dbReference type="ChEBI" id="CHEBI:47013"/>
        <dbReference type="ChEBI" id="CHEBI:78346"/>
        <dbReference type="ChEBI" id="CHEBI:456216"/>
        <dbReference type="EC" id="2.7.1.15"/>
    </reaction>
</comment>
<dbReference type="InterPro" id="IPR029056">
    <property type="entry name" value="Ribokinase-like"/>
</dbReference>
<evidence type="ECO:0000256" key="5">
    <source>
        <dbReference type="ARBA" id="ARBA00022679"/>
    </source>
</evidence>
<keyword evidence="16" id="KW-1185">Reference proteome</keyword>
<dbReference type="InterPro" id="IPR011611">
    <property type="entry name" value="PfkB_dom"/>
</dbReference>
<evidence type="ECO:0000256" key="6">
    <source>
        <dbReference type="ARBA" id="ARBA00022723"/>
    </source>
</evidence>